<dbReference type="GO" id="GO:0000228">
    <property type="term" value="C:nuclear chromosome"/>
    <property type="evidence" value="ECO:0007669"/>
    <property type="project" value="TreeGrafter"/>
</dbReference>
<dbReference type="Gene3D" id="3.40.1360.10">
    <property type="match status" value="1"/>
</dbReference>
<dbReference type="GO" id="GO:0003918">
    <property type="term" value="F:DNA topoisomerase type II (double strand cut, ATP-hydrolyzing) activity"/>
    <property type="evidence" value="ECO:0007669"/>
    <property type="project" value="InterPro"/>
</dbReference>
<comment type="caution">
    <text evidence="2">The sequence shown here is derived from an EMBL/GenBank/DDBJ whole genome shotgun (WGS) entry which is preliminary data.</text>
</comment>
<sequence length="183" mass="21096">MAASYAVNIHQSSMYKQQMTKQWQVDSTRKNLGVPIPFEGSIQRIQCKATNVLVVEKEGKGYPCYQDVATRYLLNMISTANRCCAMSDIASHTIKIWSLIDGDPHGIDIHVVYKWGGRSKYHHNEILTCPDIQWLGIHSQDLKSRELSYILHQNVKYELEALCSIDNQGLLLYLQRKIWQEQL</sequence>
<feature type="domain" description="Topoisomerase 6 subunit A/Spo11 TOPRIM" evidence="1">
    <location>
        <begin position="48"/>
        <end position="144"/>
    </location>
</feature>
<evidence type="ECO:0000259" key="1">
    <source>
        <dbReference type="Pfam" id="PF21180"/>
    </source>
</evidence>
<gene>
    <name evidence="2" type="ORF">K450DRAFT_303671</name>
</gene>
<dbReference type="GO" id="GO:0007131">
    <property type="term" value="P:reciprocal meiotic recombination"/>
    <property type="evidence" value="ECO:0007669"/>
    <property type="project" value="TreeGrafter"/>
</dbReference>
<dbReference type="EMBL" id="MU620989">
    <property type="protein sequence ID" value="KAI8575269.1"/>
    <property type="molecule type" value="Genomic_DNA"/>
</dbReference>
<organism evidence="2 3">
    <name type="scientific">Umbelopsis ramanniana AG</name>
    <dbReference type="NCBI Taxonomy" id="1314678"/>
    <lineage>
        <taxon>Eukaryota</taxon>
        <taxon>Fungi</taxon>
        <taxon>Fungi incertae sedis</taxon>
        <taxon>Mucoromycota</taxon>
        <taxon>Mucoromycotina</taxon>
        <taxon>Umbelopsidomycetes</taxon>
        <taxon>Umbelopsidales</taxon>
        <taxon>Umbelopsidaceae</taxon>
        <taxon>Umbelopsis</taxon>
    </lineage>
</organism>
<reference evidence="2" key="2">
    <citation type="journal article" date="2022" name="Proc. Natl. Acad. Sci. U.S.A.">
        <title>Diploid-dominant life cycles characterize the early evolution of Fungi.</title>
        <authorList>
            <person name="Amses K.R."/>
            <person name="Simmons D.R."/>
            <person name="Longcore J.E."/>
            <person name="Mondo S.J."/>
            <person name="Seto K."/>
            <person name="Jeronimo G.H."/>
            <person name="Bonds A.E."/>
            <person name="Quandt C.A."/>
            <person name="Davis W.J."/>
            <person name="Chang Y."/>
            <person name="Federici B.A."/>
            <person name="Kuo A."/>
            <person name="LaButti K."/>
            <person name="Pangilinan J."/>
            <person name="Andreopoulos W."/>
            <person name="Tritt A."/>
            <person name="Riley R."/>
            <person name="Hundley H."/>
            <person name="Johnson J."/>
            <person name="Lipzen A."/>
            <person name="Barry K."/>
            <person name="Lang B.F."/>
            <person name="Cuomo C.A."/>
            <person name="Buchler N.E."/>
            <person name="Grigoriev I.V."/>
            <person name="Spatafora J.W."/>
            <person name="Stajich J.E."/>
            <person name="James T.Y."/>
        </authorList>
    </citation>
    <scope>NUCLEOTIDE SEQUENCE</scope>
    <source>
        <strain evidence="2">AG</strain>
    </source>
</reference>
<name>A0AAD5E1Q7_UMBRA</name>
<dbReference type="InterPro" id="IPR034136">
    <property type="entry name" value="TOPRIM_Topo6A/Spo11"/>
</dbReference>
<dbReference type="InterPro" id="IPR002815">
    <property type="entry name" value="Spo11/TopoVI_A"/>
</dbReference>
<dbReference type="GO" id="GO:0042138">
    <property type="term" value="P:meiotic DNA double-strand break formation"/>
    <property type="evidence" value="ECO:0007669"/>
    <property type="project" value="TreeGrafter"/>
</dbReference>
<dbReference type="Pfam" id="PF21180">
    <property type="entry name" value="TOP6A-Spo11_Toprim"/>
    <property type="match status" value="1"/>
</dbReference>
<dbReference type="PANTHER" id="PTHR10848:SF0">
    <property type="entry name" value="MEIOTIC RECOMBINATION PROTEIN SPO11"/>
    <property type="match status" value="1"/>
</dbReference>
<protein>
    <recommendedName>
        <fullName evidence="1">Topoisomerase 6 subunit A/Spo11 TOPRIM domain-containing protein</fullName>
    </recommendedName>
</protein>
<dbReference type="SUPFAM" id="SSF56726">
    <property type="entry name" value="DNA topoisomerase IV, alpha subunit"/>
    <property type="match status" value="1"/>
</dbReference>
<dbReference type="AlphaFoldDB" id="A0AAD5E1Q7"/>
<dbReference type="GO" id="GO:0000706">
    <property type="term" value="P:meiotic DNA double-strand break processing"/>
    <property type="evidence" value="ECO:0007669"/>
    <property type="project" value="TreeGrafter"/>
</dbReference>
<dbReference type="PANTHER" id="PTHR10848">
    <property type="entry name" value="MEIOTIC RECOMBINATION PROTEIN SPO11"/>
    <property type="match status" value="1"/>
</dbReference>
<dbReference type="GeneID" id="75919140"/>
<accession>A0AAD5E1Q7</accession>
<dbReference type="InterPro" id="IPR036078">
    <property type="entry name" value="Spo11/TopoVI_A_sf"/>
</dbReference>
<dbReference type="RefSeq" id="XP_051440273.1">
    <property type="nucleotide sequence ID" value="XM_051593798.1"/>
</dbReference>
<dbReference type="GO" id="GO:0003677">
    <property type="term" value="F:DNA binding"/>
    <property type="evidence" value="ECO:0007669"/>
    <property type="project" value="InterPro"/>
</dbReference>
<reference evidence="2" key="1">
    <citation type="submission" date="2021-06" db="EMBL/GenBank/DDBJ databases">
        <authorList>
            <consortium name="DOE Joint Genome Institute"/>
            <person name="Mondo S.J."/>
            <person name="Amses K.R."/>
            <person name="Simmons D.R."/>
            <person name="Longcore J.E."/>
            <person name="Seto K."/>
            <person name="Alves G.H."/>
            <person name="Bonds A.E."/>
            <person name="Quandt C.A."/>
            <person name="Davis W.J."/>
            <person name="Chang Y."/>
            <person name="Letcher P.M."/>
            <person name="Powell M.J."/>
            <person name="Kuo A."/>
            <person name="Labutti K."/>
            <person name="Pangilinan J."/>
            <person name="Andreopoulos W."/>
            <person name="Tritt A."/>
            <person name="Riley R."/>
            <person name="Hundley H."/>
            <person name="Johnson J."/>
            <person name="Lipzen A."/>
            <person name="Barry K."/>
            <person name="Berbee M.L."/>
            <person name="Buchler N.E."/>
            <person name="Grigoriev I.V."/>
            <person name="Spatafora J.W."/>
            <person name="Stajich J.E."/>
            <person name="James T.Y."/>
        </authorList>
    </citation>
    <scope>NUCLEOTIDE SEQUENCE</scope>
    <source>
        <strain evidence="2">AG</strain>
    </source>
</reference>
<proteinExistence type="predicted"/>
<dbReference type="Proteomes" id="UP001206595">
    <property type="component" value="Unassembled WGS sequence"/>
</dbReference>
<evidence type="ECO:0000313" key="3">
    <source>
        <dbReference type="Proteomes" id="UP001206595"/>
    </source>
</evidence>
<evidence type="ECO:0000313" key="2">
    <source>
        <dbReference type="EMBL" id="KAI8575269.1"/>
    </source>
</evidence>
<keyword evidence="3" id="KW-1185">Reference proteome</keyword>